<feature type="region of interest" description="Disordered" evidence="1">
    <location>
        <begin position="242"/>
        <end position="272"/>
    </location>
</feature>
<feature type="compositionally biased region" description="Basic residues" evidence="1">
    <location>
        <begin position="688"/>
        <end position="706"/>
    </location>
</feature>
<reference evidence="2 3" key="1">
    <citation type="journal article" date="2010" name="Genome Biol.">
        <title>A first genome assembly of the barley fungal pathogen Pyrenophora teres f. teres.</title>
        <authorList>
            <person name="Ellwood S.R."/>
            <person name="Liu Z."/>
            <person name="Syme R.A."/>
            <person name="Lai Z."/>
            <person name="Hane J.K."/>
            <person name="Keiper F."/>
            <person name="Moffat C.S."/>
            <person name="Oliver R.P."/>
            <person name="Friesen T.L."/>
        </authorList>
    </citation>
    <scope>NUCLEOTIDE SEQUENCE [LARGE SCALE GENOMIC DNA]</scope>
    <source>
        <strain evidence="2 3">0-1</strain>
    </source>
</reference>
<feature type="region of interest" description="Disordered" evidence="1">
    <location>
        <begin position="687"/>
        <end position="706"/>
    </location>
</feature>
<sequence length="706" mass="77447">MPSSKTPQKHRLFFIRPATRKAPKQKRSAGYNTYLCEPSWCTPHKTSQHNCATMSAITPQSYVDDGASFTKRTPHGLSKHHVAKWISSGSDTSGYTGSFIDDGADMRFRDDATPGFGTIDKRFYKQKKRQEPKPGHETIWNEHVQKAVTGDVQRNLDKMRGLGGIQVKKRHDDRGGDGKGNEGGDKKEETVTMPAPPQWGTFVIRADDGRVIIVDKDGDFDSGPPVEAVNERPKPWVKAASTVVPPSSTGISVPSSPPKQRVPGSVPKSHVKGRANGEVKIRKQKKLQLTPPPKILTSIPESEYEDGYLPATEPVGSPTNFLMTGGASGWPSRGGTYISSPAVSVSDGYEYIGPEPKGWNLRDGYRYVRPNAHGKIESSRYEYKQTSTDKTSKTVSERSWKGGQLENAWEGYKSSHAHGSEQSHQRSSNGKLRDEKKGIDDGSTKSYSTYKAPTVEDAPDTASEDNAVAGWGRGCKKNSSVQSSPNTEKLNESAWNVPHPHTWAVDGKPPSEQSWDSRPKAADNPSWTGIQPSAFPHRPANSRIISPARPCSETTWDGFERLKTLSDVSVMGSEIERESQGSKNWSQRWSRPASSHKSRSSHKNSATWEADQAGWAESQASKRSQPKSCRSNEWSDSQAGSWSGQKGTADVDGGWDGNGATKYANGFDEENETYLNESWGGIPVRVGGRARARSGSPRKHVVQGWA</sequence>
<gene>
    <name evidence="2" type="ORF">PTT_07730</name>
</gene>
<feature type="compositionally biased region" description="Polar residues" evidence="1">
    <location>
        <begin position="244"/>
        <end position="254"/>
    </location>
</feature>
<dbReference type="AlphaFoldDB" id="E3RIA2"/>
<organism evidence="3">
    <name type="scientific">Pyrenophora teres f. teres (strain 0-1)</name>
    <name type="common">Barley net blotch fungus</name>
    <name type="synonym">Drechslera teres f. teres</name>
    <dbReference type="NCBI Taxonomy" id="861557"/>
    <lineage>
        <taxon>Eukaryota</taxon>
        <taxon>Fungi</taxon>
        <taxon>Dikarya</taxon>
        <taxon>Ascomycota</taxon>
        <taxon>Pezizomycotina</taxon>
        <taxon>Dothideomycetes</taxon>
        <taxon>Pleosporomycetidae</taxon>
        <taxon>Pleosporales</taxon>
        <taxon>Pleosporineae</taxon>
        <taxon>Pleosporaceae</taxon>
        <taxon>Pyrenophora</taxon>
    </lineage>
</organism>
<evidence type="ECO:0000313" key="2">
    <source>
        <dbReference type="EMBL" id="EFQ94547.1"/>
    </source>
</evidence>
<dbReference type="eggNOG" id="ENOG502R1B8">
    <property type="taxonomic scope" value="Eukaryota"/>
</dbReference>
<proteinExistence type="predicted"/>
<evidence type="ECO:0000256" key="1">
    <source>
        <dbReference type="SAM" id="MobiDB-lite"/>
    </source>
</evidence>
<feature type="compositionally biased region" description="Basic and acidic residues" evidence="1">
    <location>
        <begin position="431"/>
        <end position="443"/>
    </location>
</feature>
<keyword evidence="3" id="KW-1185">Reference proteome</keyword>
<dbReference type="HOGENOM" id="CLU_478170_0_0_1"/>
<name>E3RIA2_PYRTT</name>
<feature type="compositionally biased region" description="Polar residues" evidence="1">
    <location>
        <begin position="477"/>
        <end position="488"/>
    </location>
</feature>
<dbReference type="OrthoDB" id="3801238at2759"/>
<dbReference type="EMBL" id="GL533262">
    <property type="protein sequence ID" value="EFQ94547.1"/>
    <property type="molecule type" value="Genomic_DNA"/>
</dbReference>
<feature type="region of interest" description="Disordered" evidence="1">
    <location>
        <begin position="379"/>
        <end position="553"/>
    </location>
</feature>
<dbReference type="KEGG" id="pte:PTT_07730"/>
<protein>
    <submittedName>
        <fullName evidence="2">Uncharacterized protein</fullName>
    </submittedName>
</protein>
<feature type="region of interest" description="Disordered" evidence="1">
    <location>
        <begin position="573"/>
        <end position="665"/>
    </location>
</feature>
<feature type="compositionally biased region" description="Polar residues" evidence="1">
    <location>
        <begin position="618"/>
        <end position="646"/>
    </location>
</feature>
<evidence type="ECO:0000313" key="3">
    <source>
        <dbReference type="Proteomes" id="UP000001067"/>
    </source>
</evidence>
<feature type="compositionally biased region" description="Basic and acidic residues" evidence="1">
    <location>
        <begin position="170"/>
        <end position="190"/>
    </location>
</feature>
<dbReference type="Proteomes" id="UP000001067">
    <property type="component" value="Unassembled WGS sequence"/>
</dbReference>
<accession>E3RIA2</accession>
<feature type="compositionally biased region" description="Basic and acidic residues" evidence="1">
    <location>
        <begin position="390"/>
        <end position="400"/>
    </location>
</feature>
<feature type="region of interest" description="Disordered" evidence="1">
    <location>
        <begin position="165"/>
        <end position="195"/>
    </location>
</feature>